<accession>A0A916S4M8</accession>
<dbReference type="Proteomes" id="UP000636264">
    <property type="component" value="Unassembled WGS sequence"/>
</dbReference>
<evidence type="ECO:0000313" key="2">
    <source>
        <dbReference type="Proteomes" id="UP000636264"/>
    </source>
</evidence>
<dbReference type="InterPro" id="IPR029039">
    <property type="entry name" value="Flavoprotein-like_sf"/>
</dbReference>
<sequence length="103" mass="11586">MAFVSYGEISGGLRAVEQLRLGFAELHALTLRDSVSFANPWRRYEGDGRLAGADDEQRAMAMLASRLRWWAATVISPGLPDPNTNYHACAGHRVHRAFRRKPY</sequence>
<reference evidence="1" key="1">
    <citation type="journal article" date="2014" name="Int. J. Syst. Evol. Microbiol.">
        <title>Complete genome sequence of Corynebacterium casei LMG S-19264T (=DSM 44701T), isolated from a smear-ripened cheese.</title>
        <authorList>
            <consortium name="US DOE Joint Genome Institute (JGI-PGF)"/>
            <person name="Walter F."/>
            <person name="Albersmeier A."/>
            <person name="Kalinowski J."/>
            <person name="Ruckert C."/>
        </authorList>
    </citation>
    <scope>NUCLEOTIDE SEQUENCE</scope>
    <source>
        <strain evidence="1">CGMCC 1.15320</strain>
    </source>
</reference>
<gene>
    <name evidence="1" type="ORF">GCM10011385_39380</name>
</gene>
<comment type="caution">
    <text evidence="1">The sequence shown here is derived from an EMBL/GenBank/DDBJ whole genome shotgun (WGS) entry which is preliminary data.</text>
</comment>
<name>A0A916S4M8_9HYPH</name>
<dbReference type="AlphaFoldDB" id="A0A916S4M8"/>
<dbReference type="EMBL" id="BMIF01000020">
    <property type="protein sequence ID" value="GGA81251.1"/>
    <property type="molecule type" value="Genomic_DNA"/>
</dbReference>
<keyword evidence="2" id="KW-1185">Reference proteome</keyword>
<proteinExistence type="predicted"/>
<dbReference type="SUPFAM" id="SSF52218">
    <property type="entry name" value="Flavoproteins"/>
    <property type="match status" value="1"/>
</dbReference>
<protein>
    <submittedName>
        <fullName evidence="1">Uncharacterized protein</fullName>
    </submittedName>
</protein>
<evidence type="ECO:0000313" key="1">
    <source>
        <dbReference type="EMBL" id="GGA81251.1"/>
    </source>
</evidence>
<dbReference type="Gene3D" id="3.40.50.360">
    <property type="match status" value="1"/>
</dbReference>
<dbReference type="RefSeq" id="WP_244630469.1">
    <property type="nucleotide sequence ID" value="NZ_BMIF01000020.1"/>
</dbReference>
<reference evidence="1" key="2">
    <citation type="submission" date="2020-09" db="EMBL/GenBank/DDBJ databases">
        <authorList>
            <person name="Sun Q."/>
            <person name="Zhou Y."/>
        </authorList>
    </citation>
    <scope>NUCLEOTIDE SEQUENCE</scope>
    <source>
        <strain evidence="1">CGMCC 1.15320</strain>
    </source>
</reference>
<organism evidence="1 2">
    <name type="scientific">Nitratireductor aestuarii</name>
    <dbReference type="NCBI Taxonomy" id="1735103"/>
    <lineage>
        <taxon>Bacteria</taxon>
        <taxon>Pseudomonadati</taxon>
        <taxon>Pseudomonadota</taxon>
        <taxon>Alphaproteobacteria</taxon>
        <taxon>Hyphomicrobiales</taxon>
        <taxon>Phyllobacteriaceae</taxon>
        <taxon>Nitratireductor</taxon>
    </lineage>
</organism>